<keyword evidence="1" id="KW-0732">Signal</keyword>
<dbReference type="OrthoDB" id="9977941at2759"/>
<organism evidence="2 3">
    <name type="scientific">Botryosphaeria dothidea</name>
    <dbReference type="NCBI Taxonomy" id="55169"/>
    <lineage>
        <taxon>Eukaryota</taxon>
        <taxon>Fungi</taxon>
        <taxon>Dikarya</taxon>
        <taxon>Ascomycota</taxon>
        <taxon>Pezizomycotina</taxon>
        <taxon>Dothideomycetes</taxon>
        <taxon>Dothideomycetes incertae sedis</taxon>
        <taxon>Botryosphaeriales</taxon>
        <taxon>Botryosphaeriaceae</taxon>
        <taxon>Botryosphaeria</taxon>
    </lineage>
</organism>
<accession>A0A8H4IQF7</accession>
<protein>
    <submittedName>
        <fullName evidence="2">Six-bladed beta-propeller TolB-like protein</fullName>
    </submittedName>
</protein>
<feature type="chain" id="PRO_5033990368" evidence="1">
    <location>
        <begin position="22"/>
        <end position="336"/>
    </location>
</feature>
<dbReference type="InterPro" id="IPR052998">
    <property type="entry name" value="Hetero-Diels-Alderase-like"/>
</dbReference>
<dbReference type="EMBL" id="WWBZ02000062">
    <property type="protein sequence ID" value="KAF4303393.1"/>
    <property type="molecule type" value="Genomic_DNA"/>
</dbReference>
<dbReference type="InterPro" id="IPR011042">
    <property type="entry name" value="6-blade_b-propeller_TolB-like"/>
</dbReference>
<sequence>MVMLSHILPLLSLLFPLQVDSFPVIVENDVALTTASLHTVYQYPLGTWVENIAVRQNGNLLVTFIQPSAEIHELSPFHPLQTTDSAATLVHNFSNHSQLTGIAEFHPDVFAVIGDNTVYRVDFHNATNATAPSIKPIATLATAGLLNGMAHLPHTRTLFISDSELGLIWRVDAHSGNYTVHFQDETMSPTMDLGVELGINGLRYLDGYVYYVNSPRRLFCRVPIDPVTGAVVGAAEVIAEGALSDDFNVRKEGGSSVGYLAGLNDNVVTRVTMDGAKEVVAGGLNSTDVAGATSGAFGRTVEDTDVLYVTTGGASAAPVNGTYVEGGKIIALKLGE</sequence>
<dbReference type="AlphaFoldDB" id="A0A8H4IQF7"/>
<dbReference type="PANTHER" id="PTHR42060">
    <property type="entry name" value="NHL REPEAT-CONTAINING PROTEIN-RELATED"/>
    <property type="match status" value="1"/>
</dbReference>
<dbReference type="PANTHER" id="PTHR42060:SF3">
    <property type="entry name" value="SMP-30_GLUCONOLACTONASE_LRE-LIKE REGION DOMAIN-CONTAINING PROTEIN"/>
    <property type="match status" value="1"/>
</dbReference>
<dbReference type="Proteomes" id="UP000572817">
    <property type="component" value="Unassembled WGS sequence"/>
</dbReference>
<evidence type="ECO:0000313" key="2">
    <source>
        <dbReference type="EMBL" id="KAF4303393.1"/>
    </source>
</evidence>
<comment type="caution">
    <text evidence="2">The sequence shown here is derived from an EMBL/GenBank/DDBJ whole genome shotgun (WGS) entry which is preliminary data.</text>
</comment>
<reference evidence="2" key="1">
    <citation type="submission" date="2020-04" db="EMBL/GenBank/DDBJ databases">
        <title>Genome Assembly and Annotation of Botryosphaeria dothidea sdau 11-99, a Latent Pathogen of Apple Fruit Ring Rot in China.</title>
        <authorList>
            <person name="Yu C."/>
            <person name="Diao Y."/>
            <person name="Lu Q."/>
            <person name="Zhao J."/>
            <person name="Cui S."/>
            <person name="Peng C."/>
            <person name="He B."/>
            <person name="Liu H."/>
        </authorList>
    </citation>
    <scope>NUCLEOTIDE SEQUENCE [LARGE SCALE GENOMIC DNA]</scope>
    <source>
        <strain evidence="2">Sdau11-99</strain>
    </source>
</reference>
<feature type="signal peptide" evidence="1">
    <location>
        <begin position="1"/>
        <end position="21"/>
    </location>
</feature>
<dbReference type="SUPFAM" id="SSF63829">
    <property type="entry name" value="Calcium-dependent phosphotriesterase"/>
    <property type="match status" value="1"/>
</dbReference>
<evidence type="ECO:0000313" key="3">
    <source>
        <dbReference type="Proteomes" id="UP000572817"/>
    </source>
</evidence>
<name>A0A8H4IQF7_9PEZI</name>
<evidence type="ECO:0000256" key="1">
    <source>
        <dbReference type="SAM" id="SignalP"/>
    </source>
</evidence>
<proteinExistence type="predicted"/>
<keyword evidence="3" id="KW-1185">Reference proteome</keyword>
<gene>
    <name evidence="2" type="ORF">GTA08_BOTSDO09072</name>
</gene>
<dbReference type="Gene3D" id="2.120.10.30">
    <property type="entry name" value="TolB, C-terminal domain"/>
    <property type="match status" value="1"/>
</dbReference>